<dbReference type="PANTHER" id="PTHR11596">
    <property type="entry name" value="ALKALINE PHOSPHATASE"/>
    <property type="match status" value="1"/>
</dbReference>
<dbReference type="GO" id="GO:0046872">
    <property type="term" value="F:metal ion binding"/>
    <property type="evidence" value="ECO:0007669"/>
    <property type="project" value="UniProtKB-KW"/>
</dbReference>
<keyword evidence="3" id="KW-0460">Magnesium</keyword>
<feature type="binding site" evidence="3">
    <location>
        <position position="427"/>
    </location>
    <ligand>
        <name>Zn(2+)</name>
        <dbReference type="ChEBI" id="CHEBI:29105"/>
        <label>2</label>
    </ligand>
</feature>
<keyword evidence="5" id="KW-1185">Reference proteome</keyword>
<dbReference type="CDD" id="cd16012">
    <property type="entry name" value="ALP"/>
    <property type="match status" value="1"/>
</dbReference>
<organism evidence="4 5">
    <name type="scientific">Pantoea ananatis (strain LMG 20103)</name>
    <dbReference type="NCBI Taxonomy" id="706191"/>
    <lineage>
        <taxon>Bacteria</taxon>
        <taxon>Pseudomonadati</taxon>
        <taxon>Pseudomonadota</taxon>
        <taxon>Gammaproteobacteria</taxon>
        <taxon>Enterobacterales</taxon>
        <taxon>Erwiniaceae</taxon>
        <taxon>Pantoea</taxon>
    </lineage>
</organism>
<feature type="binding site" evidence="3">
    <location>
        <position position="423"/>
    </location>
    <ligand>
        <name>Zn(2+)</name>
        <dbReference type="ChEBI" id="CHEBI:29105"/>
        <label>2</label>
    </ligand>
</feature>
<dbReference type="Gene3D" id="3.40.720.10">
    <property type="entry name" value="Alkaline Phosphatase, subunit A"/>
    <property type="match status" value="1"/>
</dbReference>
<evidence type="ECO:0000256" key="1">
    <source>
        <dbReference type="ARBA" id="ARBA00022553"/>
    </source>
</evidence>
<comment type="cofactor">
    <cofactor evidence="3">
        <name>Mg(2+)</name>
        <dbReference type="ChEBI" id="CHEBI:18420"/>
    </cofactor>
    <text evidence="3">Binds 1 Mg(2+) ion.</text>
</comment>
<sequence>MMKFALGNSLVHRHRIFIKLSQRIPILHSHGVTKRHLSTSFETCFFVQAVAVIIMESFMPRQPRLHPSSTVFSLRQLPLCLLALGGLTLSASAFADAIKAKNVIVMINDGAGWGTWDATAYWQYGGRDKTPYAGFPVKYAMTTYPLNASKKATHSNESLVNYDPQKAWDTTKTESKELPFKGYEYLAINPTDSAAAGTALASGVKTYNNAINVDNMGKPVDFITLTAREQGKATGVVTSVPFSHATPAAFGAQNASRNDYHAIARQMLTAGKLDVIMGTGLPGFNVNGTDCQHLAKNESTAGCGKDANLYLAQTEWDLLRAGKLAPAGGQPWKIVRSTEAFTQLANGSLNYDGPLLGSPNVAPTERYSRAGRVNLLVKMRRIHQAMHLLPRCQRLNLMTRGAIQHLSKNPNGFFMMVEGGATDWSAHTSNACSGKGDWGNTYNPNCVGVEYGRLIEESADFNHAVASVIEWVETNSNWNETLLIVTTDHDNGMPMGPDAQTRAFEPVINNGKGAMPGVSFRPTGNHANALVPLWAKGVGAEAFAERVRGNDAGYAKYVGYNQGDYIDNTDVFTVVKAALEGKAVEKIMPVQASKS</sequence>
<proteinExistence type="predicted"/>
<accession>D4GEG6</accession>
<protein>
    <submittedName>
        <fullName evidence="4">PhoA</fullName>
    </submittedName>
</protein>
<dbReference type="InterPro" id="IPR001952">
    <property type="entry name" value="Alkaline_phosphatase"/>
</dbReference>
<feature type="binding site" evidence="3">
    <location>
        <position position="246"/>
    </location>
    <ligand>
        <name>Mg(2+)</name>
        <dbReference type="ChEBI" id="CHEBI:18420"/>
    </ligand>
</feature>
<dbReference type="Proteomes" id="UP000001702">
    <property type="component" value="Chromosome"/>
</dbReference>
<feature type="active site" description="Phosphoserine intermediate" evidence="2">
    <location>
        <position position="193"/>
    </location>
</feature>
<dbReference type="STRING" id="706191.PANA_1906"/>
<evidence type="ECO:0000313" key="4">
    <source>
        <dbReference type="EMBL" id="ADD77073.1"/>
    </source>
</evidence>
<feature type="binding site" evidence="3">
    <location>
        <position position="244"/>
    </location>
    <ligand>
        <name>Mg(2+)</name>
        <dbReference type="ChEBI" id="CHEBI:18420"/>
    </ligand>
</feature>
<dbReference type="EMBL" id="CP001875">
    <property type="protein sequence ID" value="ADD77073.1"/>
    <property type="molecule type" value="Genomic_DNA"/>
</dbReference>
<keyword evidence="3" id="KW-0479">Metal-binding</keyword>
<dbReference type="GO" id="GO:0004035">
    <property type="term" value="F:alkaline phosphatase activity"/>
    <property type="evidence" value="ECO:0007669"/>
    <property type="project" value="TreeGrafter"/>
</dbReference>
<keyword evidence="1" id="KW-0597">Phosphoprotein</keyword>
<dbReference type="AlphaFoldDB" id="D4GEG6"/>
<dbReference type="InterPro" id="IPR017850">
    <property type="entry name" value="Alkaline_phosphatase_core_sf"/>
</dbReference>
<dbReference type="PANTHER" id="PTHR11596:SF5">
    <property type="entry name" value="ALKALINE PHOSPHATASE"/>
    <property type="match status" value="1"/>
</dbReference>
<keyword evidence="3" id="KW-0862">Zinc</keyword>
<evidence type="ECO:0000256" key="2">
    <source>
        <dbReference type="PIRSR" id="PIRSR601952-1"/>
    </source>
</evidence>
<gene>
    <name evidence="4" type="primary">phoA</name>
    <name evidence="4" type="ordered locus">PANA_1906</name>
</gene>
<comment type="cofactor">
    <cofactor evidence="3">
        <name>Zn(2+)</name>
        <dbReference type="ChEBI" id="CHEBI:29105"/>
    </cofactor>
    <text evidence="3">Binds 2 Zn(2+) ions.</text>
</comment>
<dbReference type="SUPFAM" id="SSF53649">
    <property type="entry name" value="Alkaline phosphatase-like"/>
    <property type="match status" value="1"/>
</dbReference>
<evidence type="ECO:0000313" key="5">
    <source>
        <dbReference type="Proteomes" id="UP000001702"/>
    </source>
</evidence>
<evidence type="ECO:0000256" key="3">
    <source>
        <dbReference type="PIRSR" id="PIRSR601952-2"/>
    </source>
</evidence>
<dbReference type="eggNOG" id="COG1785">
    <property type="taxonomic scope" value="Bacteria"/>
</dbReference>
<feature type="binding site" evidence="3">
    <location>
        <position position="418"/>
    </location>
    <ligand>
        <name>Mg(2+)</name>
        <dbReference type="ChEBI" id="CHEBI:18420"/>
    </ligand>
</feature>
<dbReference type="Pfam" id="PF00245">
    <property type="entry name" value="Alk_phosphatase"/>
    <property type="match status" value="2"/>
</dbReference>
<dbReference type="HOGENOM" id="CLU_008539_7_0_6"/>
<reference evidence="4 5" key="1">
    <citation type="journal article" date="2010" name="J. Bacteriol.">
        <title>Genome sequence of Pantoea ananatis LMG20103, the causative agent of Eucalyptus blight and dieback.</title>
        <authorList>
            <person name="De Maayer P."/>
            <person name="Chan W.Y."/>
            <person name="Venter S.N."/>
            <person name="Toth I.K."/>
            <person name="Birch P.R."/>
            <person name="Joubert F."/>
            <person name="Coutinho T.A."/>
        </authorList>
    </citation>
    <scope>NUCLEOTIDE SEQUENCE [LARGE SCALE GENOMIC DNA]</scope>
    <source>
        <strain evidence="4 5">LMG 20103</strain>
    </source>
</reference>
<dbReference type="SMART" id="SM00098">
    <property type="entry name" value="alkPPc"/>
    <property type="match status" value="1"/>
</dbReference>
<feature type="binding site" evidence="3">
    <location>
        <position position="489"/>
    </location>
    <ligand>
        <name>Zn(2+)</name>
        <dbReference type="ChEBI" id="CHEBI:29105"/>
        <label>2</label>
    </ligand>
</feature>
<name>D4GEG6_PANAM</name>
<dbReference type="KEGG" id="pam:PANA_1906"/>
<feature type="binding site" evidence="3">
    <location>
        <position position="488"/>
    </location>
    <ligand>
        <name>Zn(2+)</name>
        <dbReference type="ChEBI" id="CHEBI:29105"/>
        <label>2</label>
    </ligand>
</feature>